<reference evidence="3 4" key="1">
    <citation type="submission" date="2018-06" db="EMBL/GenBank/DDBJ databases">
        <authorList>
            <consortium name="Pathogen Informatics"/>
            <person name="Doyle S."/>
        </authorList>
    </citation>
    <scope>NUCLEOTIDE SEQUENCE [LARGE SCALE GENOMIC DNA]</scope>
    <source>
        <strain evidence="3 4">NCTC12157</strain>
    </source>
</reference>
<dbReference type="InterPro" id="IPR036291">
    <property type="entry name" value="NAD(P)-bd_dom_sf"/>
</dbReference>
<dbReference type="CDD" id="cd05233">
    <property type="entry name" value="SDR_c"/>
    <property type="match status" value="1"/>
</dbReference>
<dbReference type="InterPro" id="IPR002347">
    <property type="entry name" value="SDR_fam"/>
</dbReference>
<proteinExistence type="inferred from homology"/>
<evidence type="ECO:0000256" key="2">
    <source>
        <dbReference type="ARBA" id="ARBA00023002"/>
    </source>
</evidence>
<protein>
    <submittedName>
        <fullName evidence="3">3-oxoacyl-[acyl-carrier-protein] reductase FabG</fullName>
        <ecNumber evidence="3">1.1.1.100</ecNumber>
    </submittedName>
</protein>
<sequence length="248" mass="26186">MRLKNKRVLITGGTSGIGLATAKLMLREGARVAITGRDAEKLQQIKQQLAGDVLAIRADVLVPEDLRRIHDQVSAEFGGLDAFFANAGVAFGSPLASTSEARYDELMDINVKGVFLSMQAISPLLQPGASVILNTSWLNQVGTPGLSLLSASKAAVRSLARTWSAELLERKIRVNAVSPGAMNTPIHGRSGGTEAEVDAGKQRIAARIPLGHLGDAEDIANAVVFLASDESRYMLGAEVVVDGGFSQI</sequence>
<name>A0A377N9S6_9GAMM</name>
<dbReference type="Gene3D" id="3.40.50.720">
    <property type="entry name" value="NAD(P)-binding Rossmann-like Domain"/>
    <property type="match status" value="1"/>
</dbReference>
<dbReference type="PRINTS" id="PR00081">
    <property type="entry name" value="GDHRDH"/>
</dbReference>
<comment type="similarity">
    <text evidence="1">Belongs to the short-chain dehydrogenases/reductases (SDR) family.</text>
</comment>
<gene>
    <name evidence="3" type="primary">fabG_9</name>
    <name evidence="3" type="ORF">NCTC12157_01179</name>
</gene>
<evidence type="ECO:0000313" key="4">
    <source>
        <dbReference type="Proteomes" id="UP000254304"/>
    </source>
</evidence>
<dbReference type="PANTHER" id="PTHR43669:SF3">
    <property type="entry name" value="ALCOHOL DEHYDROGENASE, PUTATIVE (AFU_ORTHOLOGUE AFUA_3G03445)-RELATED"/>
    <property type="match status" value="1"/>
</dbReference>
<dbReference type="GO" id="GO:0004316">
    <property type="term" value="F:3-oxoacyl-[acyl-carrier-protein] reductase (NADPH) activity"/>
    <property type="evidence" value="ECO:0007669"/>
    <property type="project" value="UniProtKB-EC"/>
</dbReference>
<dbReference type="AlphaFoldDB" id="A0A377N9S6"/>
<dbReference type="EMBL" id="UGGO01000001">
    <property type="protein sequence ID" value="STQ43489.1"/>
    <property type="molecule type" value="Genomic_DNA"/>
</dbReference>
<evidence type="ECO:0000313" key="3">
    <source>
        <dbReference type="EMBL" id="STQ43489.1"/>
    </source>
</evidence>
<organism evidence="3 4">
    <name type="scientific">Ewingella americana</name>
    <dbReference type="NCBI Taxonomy" id="41202"/>
    <lineage>
        <taxon>Bacteria</taxon>
        <taxon>Pseudomonadati</taxon>
        <taxon>Pseudomonadota</taxon>
        <taxon>Gammaproteobacteria</taxon>
        <taxon>Enterobacterales</taxon>
        <taxon>Yersiniaceae</taxon>
        <taxon>Ewingella</taxon>
    </lineage>
</organism>
<dbReference type="EC" id="1.1.1.100" evidence="3"/>
<dbReference type="GeneID" id="78382513"/>
<evidence type="ECO:0000256" key="1">
    <source>
        <dbReference type="ARBA" id="ARBA00006484"/>
    </source>
</evidence>
<dbReference type="SUPFAM" id="SSF51735">
    <property type="entry name" value="NAD(P)-binding Rossmann-fold domains"/>
    <property type="match status" value="1"/>
</dbReference>
<dbReference type="PANTHER" id="PTHR43669">
    <property type="entry name" value="5-KETO-D-GLUCONATE 5-REDUCTASE"/>
    <property type="match status" value="1"/>
</dbReference>
<accession>A0A377N9S6</accession>
<dbReference type="Proteomes" id="UP000254304">
    <property type="component" value="Unassembled WGS sequence"/>
</dbReference>
<keyword evidence="2 3" id="KW-0560">Oxidoreductase</keyword>
<dbReference type="FunFam" id="3.40.50.720:FF:000084">
    <property type="entry name" value="Short-chain dehydrogenase reductase"/>
    <property type="match status" value="1"/>
</dbReference>
<dbReference type="Pfam" id="PF13561">
    <property type="entry name" value="adh_short_C2"/>
    <property type="match status" value="1"/>
</dbReference>
<dbReference type="RefSeq" id="WP_034792293.1">
    <property type="nucleotide sequence ID" value="NZ_VXKG01000006.1"/>
</dbReference>